<dbReference type="RefSeq" id="XP_018289152.1">
    <property type="nucleotide sequence ID" value="XM_018438567.1"/>
</dbReference>
<feature type="compositionally biased region" description="Low complexity" evidence="1">
    <location>
        <begin position="88"/>
        <end position="110"/>
    </location>
</feature>
<evidence type="ECO:0000313" key="2">
    <source>
        <dbReference type="EMBL" id="OAD71112.1"/>
    </source>
</evidence>
<feature type="compositionally biased region" description="Polar residues" evidence="1">
    <location>
        <begin position="32"/>
        <end position="42"/>
    </location>
</feature>
<dbReference type="Proteomes" id="UP000077315">
    <property type="component" value="Unassembled WGS sequence"/>
</dbReference>
<name>A0A162TUJ6_PHYB8</name>
<feature type="region of interest" description="Disordered" evidence="1">
    <location>
        <begin position="1"/>
        <end position="45"/>
    </location>
</feature>
<feature type="region of interest" description="Disordered" evidence="1">
    <location>
        <begin position="52"/>
        <end position="71"/>
    </location>
</feature>
<gene>
    <name evidence="2" type="ORF">PHYBLDRAFT_182124</name>
</gene>
<organism evidence="2 3">
    <name type="scientific">Phycomyces blakesleeanus (strain ATCC 8743b / DSM 1359 / FGSC 10004 / NBRC 33097 / NRRL 1555)</name>
    <dbReference type="NCBI Taxonomy" id="763407"/>
    <lineage>
        <taxon>Eukaryota</taxon>
        <taxon>Fungi</taxon>
        <taxon>Fungi incertae sedis</taxon>
        <taxon>Mucoromycota</taxon>
        <taxon>Mucoromycotina</taxon>
        <taxon>Mucoromycetes</taxon>
        <taxon>Mucorales</taxon>
        <taxon>Phycomycetaceae</taxon>
        <taxon>Phycomyces</taxon>
    </lineage>
</organism>
<dbReference type="OrthoDB" id="2286861at2759"/>
<feature type="region of interest" description="Disordered" evidence="1">
    <location>
        <begin position="196"/>
        <end position="217"/>
    </location>
</feature>
<protein>
    <submittedName>
        <fullName evidence="2">Uncharacterized protein</fullName>
    </submittedName>
</protein>
<feature type="region of interest" description="Disordered" evidence="1">
    <location>
        <begin position="78"/>
        <end position="110"/>
    </location>
</feature>
<proteinExistence type="predicted"/>
<keyword evidence="3" id="KW-1185">Reference proteome</keyword>
<dbReference type="GeneID" id="28999473"/>
<accession>A0A162TUJ6</accession>
<feature type="compositionally biased region" description="Low complexity" evidence="1">
    <location>
        <begin position="52"/>
        <end position="66"/>
    </location>
</feature>
<dbReference type="InParanoid" id="A0A162TUJ6"/>
<dbReference type="VEuPathDB" id="FungiDB:PHYBLDRAFT_182124"/>
<dbReference type="AlphaFoldDB" id="A0A162TUJ6"/>
<sequence length="265" mass="29894">MTSLPKFHSFGKRSSVQPKKAPKEKPRVVIRTLSSSSFSMVSPATKMRKRLSTFLNGSSSTSNNSSPEQGSFRHSLFSIRQNGPGDCSDNTSTTSSESDHTPSSPLSQKQQLLLQQQQDNNNNNHEHHHQPSSVPVSEFGVVSIDSHLEHHANDPAITKQPQDVWCTHQDIWVVSPPNPIKNQNQNQLQYQYYNHHHQQQQQKRQQPQLQPVTPHTNPKPELVRLQLAQQVSRVLGSVMADVDEEIDQEWEISRAALTLSLSHCV</sequence>
<dbReference type="EMBL" id="KV440986">
    <property type="protein sequence ID" value="OAD71112.1"/>
    <property type="molecule type" value="Genomic_DNA"/>
</dbReference>
<evidence type="ECO:0000256" key="1">
    <source>
        <dbReference type="SAM" id="MobiDB-lite"/>
    </source>
</evidence>
<reference evidence="3" key="1">
    <citation type="submission" date="2015-06" db="EMBL/GenBank/DDBJ databases">
        <title>Expansion of signal transduction pathways in fungi by whole-genome duplication.</title>
        <authorList>
            <consortium name="DOE Joint Genome Institute"/>
            <person name="Corrochano L.M."/>
            <person name="Kuo A."/>
            <person name="Marcet-Houben M."/>
            <person name="Polaino S."/>
            <person name="Salamov A."/>
            <person name="Villalobos J.M."/>
            <person name="Alvarez M.I."/>
            <person name="Avalos J."/>
            <person name="Benito E.P."/>
            <person name="Benoit I."/>
            <person name="Burger G."/>
            <person name="Camino L.P."/>
            <person name="Canovas D."/>
            <person name="Cerda-Olmedo E."/>
            <person name="Cheng J.-F."/>
            <person name="Dominguez A."/>
            <person name="Elias M."/>
            <person name="Eslava A.P."/>
            <person name="Glaser F."/>
            <person name="Grimwood J."/>
            <person name="Gutierrez G."/>
            <person name="Heitman J."/>
            <person name="Henrissat B."/>
            <person name="Iturriaga E.A."/>
            <person name="Lang B.F."/>
            <person name="Lavin J.L."/>
            <person name="Lee S."/>
            <person name="Li W."/>
            <person name="Lindquist E."/>
            <person name="Lopez-Garcia S."/>
            <person name="Luque E.M."/>
            <person name="Marcos A.T."/>
            <person name="Martin J."/>
            <person name="McCluskey K."/>
            <person name="Medina H.R."/>
            <person name="Miralles-Duran A."/>
            <person name="Miyazaki A."/>
            <person name="Munoz-Torres E."/>
            <person name="Oguiza J.A."/>
            <person name="Ohm R."/>
            <person name="Olmedo M."/>
            <person name="Orejas M."/>
            <person name="Ortiz-Castellanos L."/>
            <person name="Pisabarro A.G."/>
            <person name="Rodriguez-Romero J."/>
            <person name="Ruiz-Herrera J."/>
            <person name="Ruiz-Vazquez R."/>
            <person name="Sanz C."/>
            <person name="Schackwitz W."/>
            <person name="Schmutz J."/>
            <person name="Shahriari M."/>
            <person name="Shelest E."/>
            <person name="Silva-Franco F."/>
            <person name="Soanes D."/>
            <person name="Syed K."/>
            <person name="Tagua V.G."/>
            <person name="Talbot N.J."/>
            <person name="Thon M."/>
            <person name="De vries R.P."/>
            <person name="Wiebenga A."/>
            <person name="Yadav J.S."/>
            <person name="Braun E.L."/>
            <person name="Baker S."/>
            <person name="Garre V."/>
            <person name="Horwitz B."/>
            <person name="Torres-Martinez S."/>
            <person name="Idnurm A."/>
            <person name="Herrera-Estrella A."/>
            <person name="Gabaldon T."/>
            <person name="Grigoriev I.V."/>
        </authorList>
    </citation>
    <scope>NUCLEOTIDE SEQUENCE [LARGE SCALE GENOMIC DNA]</scope>
    <source>
        <strain evidence="3">NRRL 1555(-)</strain>
    </source>
</reference>
<evidence type="ECO:0000313" key="3">
    <source>
        <dbReference type="Proteomes" id="UP000077315"/>
    </source>
</evidence>
<feature type="compositionally biased region" description="Low complexity" evidence="1">
    <location>
        <begin position="196"/>
        <end position="211"/>
    </location>
</feature>